<accession>A0AC60Q287</accession>
<protein>
    <submittedName>
        <fullName evidence="1">Uncharacterized protein</fullName>
    </submittedName>
</protein>
<comment type="caution">
    <text evidence="1">The sequence shown here is derived from an EMBL/GenBank/DDBJ whole genome shotgun (WGS) entry which is preliminary data.</text>
</comment>
<evidence type="ECO:0000313" key="1">
    <source>
        <dbReference type="EMBL" id="KAG0427544.1"/>
    </source>
</evidence>
<evidence type="ECO:0000313" key="2">
    <source>
        <dbReference type="Proteomes" id="UP000805193"/>
    </source>
</evidence>
<dbReference type="EMBL" id="JABSTQ010009616">
    <property type="protein sequence ID" value="KAG0427544.1"/>
    <property type="molecule type" value="Genomic_DNA"/>
</dbReference>
<gene>
    <name evidence="1" type="ORF">HPB47_025402</name>
</gene>
<sequence length="270" mass="30017">MSFEHNGVFFQTVAFLGIPFAEKTADANRFKKPTDSQGWKGIFNATYKRPPCVQRNTTGPKGFFVDASNATEDCLHLNVWVPTGCVDGNQRHPVIFWAYGGTFNTGGNSFDFYDGRFISGFGNLVVVAPNYRVGVFGFLNADAPDAPGNMALHDMIAAHDWVMKHIERFGGDRDNIILAGQTPCPQHVHGAFRRSLTARARSKLTRRRSVIEGKTFVLEAEHLNLLPAVLRLALLDIKEFSETAFGTSDTARWAVLHELRMHDSSAQFLP</sequence>
<dbReference type="Proteomes" id="UP000805193">
    <property type="component" value="Unassembled WGS sequence"/>
</dbReference>
<name>A0AC60Q287_IXOPE</name>
<keyword evidence="2" id="KW-1185">Reference proteome</keyword>
<proteinExistence type="predicted"/>
<reference evidence="1 2" key="1">
    <citation type="journal article" date="2020" name="Cell">
        <title>Large-Scale Comparative Analyses of Tick Genomes Elucidate Their Genetic Diversity and Vector Capacities.</title>
        <authorList>
            <consortium name="Tick Genome and Microbiome Consortium (TIGMIC)"/>
            <person name="Jia N."/>
            <person name="Wang J."/>
            <person name="Shi W."/>
            <person name="Du L."/>
            <person name="Sun Y."/>
            <person name="Zhan W."/>
            <person name="Jiang J.F."/>
            <person name="Wang Q."/>
            <person name="Zhang B."/>
            <person name="Ji P."/>
            <person name="Bell-Sakyi L."/>
            <person name="Cui X.M."/>
            <person name="Yuan T.T."/>
            <person name="Jiang B.G."/>
            <person name="Yang W.F."/>
            <person name="Lam T.T."/>
            <person name="Chang Q.C."/>
            <person name="Ding S.J."/>
            <person name="Wang X.J."/>
            <person name="Zhu J.G."/>
            <person name="Ruan X.D."/>
            <person name="Zhao L."/>
            <person name="Wei J.T."/>
            <person name="Ye R.Z."/>
            <person name="Que T.C."/>
            <person name="Du C.H."/>
            <person name="Zhou Y.H."/>
            <person name="Cheng J.X."/>
            <person name="Dai P.F."/>
            <person name="Guo W.B."/>
            <person name="Han X.H."/>
            <person name="Huang E.J."/>
            <person name="Li L.F."/>
            <person name="Wei W."/>
            <person name="Gao Y.C."/>
            <person name="Liu J.Z."/>
            <person name="Shao H.Z."/>
            <person name="Wang X."/>
            <person name="Wang C.C."/>
            <person name="Yang T.C."/>
            <person name="Huo Q.B."/>
            <person name="Li W."/>
            <person name="Chen H.Y."/>
            <person name="Chen S.E."/>
            <person name="Zhou L.G."/>
            <person name="Ni X.B."/>
            <person name="Tian J.H."/>
            <person name="Sheng Y."/>
            <person name="Liu T."/>
            <person name="Pan Y.S."/>
            <person name="Xia L.Y."/>
            <person name="Li J."/>
            <person name="Zhao F."/>
            <person name="Cao W.C."/>
        </authorList>
    </citation>
    <scope>NUCLEOTIDE SEQUENCE [LARGE SCALE GENOMIC DNA]</scope>
    <source>
        <strain evidence="1">Iper-2018</strain>
    </source>
</reference>
<organism evidence="1 2">
    <name type="scientific">Ixodes persulcatus</name>
    <name type="common">Taiga tick</name>
    <dbReference type="NCBI Taxonomy" id="34615"/>
    <lineage>
        <taxon>Eukaryota</taxon>
        <taxon>Metazoa</taxon>
        <taxon>Ecdysozoa</taxon>
        <taxon>Arthropoda</taxon>
        <taxon>Chelicerata</taxon>
        <taxon>Arachnida</taxon>
        <taxon>Acari</taxon>
        <taxon>Parasitiformes</taxon>
        <taxon>Ixodida</taxon>
        <taxon>Ixodoidea</taxon>
        <taxon>Ixodidae</taxon>
        <taxon>Ixodinae</taxon>
        <taxon>Ixodes</taxon>
    </lineage>
</organism>